<keyword evidence="10" id="KW-1185">Reference proteome</keyword>
<dbReference type="Pfam" id="PF08676">
    <property type="entry name" value="MutL_C"/>
    <property type="match status" value="1"/>
</dbReference>
<dbReference type="SUPFAM" id="SSF118116">
    <property type="entry name" value="DNA mismatch repair protein MutL"/>
    <property type="match status" value="1"/>
</dbReference>
<dbReference type="Gene3D" id="3.30.565.10">
    <property type="entry name" value="Histidine kinase-like ATPase, C-terminal domain"/>
    <property type="match status" value="1"/>
</dbReference>
<protein>
    <recommendedName>
        <fullName evidence="2 5">DNA mismatch repair protein MutL</fullName>
    </recommendedName>
</protein>
<keyword evidence="3 5" id="KW-0227">DNA damage</keyword>
<dbReference type="Proteomes" id="UP000537592">
    <property type="component" value="Unassembled WGS sequence"/>
</dbReference>
<feature type="region of interest" description="Disordered" evidence="6">
    <location>
        <begin position="400"/>
        <end position="421"/>
    </location>
</feature>
<dbReference type="PROSITE" id="PS00058">
    <property type="entry name" value="DNA_MISMATCH_REPAIR_1"/>
    <property type="match status" value="1"/>
</dbReference>
<dbReference type="EMBL" id="JACICC010000003">
    <property type="protein sequence ID" value="MBB3809481.1"/>
    <property type="molecule type" value="Genomic_DNA"/>
</dbReference>
<dbReference type="InterPro" id="IPR042121">
    <property type="entry name" value="MutL_C_regsub"/>
</dbReference>
<dbReference type="SUPFAM" id="SSF55874">
    <property type="entry name" value="ATPase domain of HSP90 chaperone/DNA topoisomerase II/histidine kinase"/>
    <property type="match status" value="1"/>
</dbReference>
<dbReference type="CDD" id="cd00782">
    <property type="entry name" value="MutL_Trans"/>
    <property type="match status" value="1"/>
</dbReference>
<gene>
    <name evidence="5" type="primary">mutL</name>
    <name evidence="9" type="ORF">FHS81_001563</name>
</gene>
<dbReference type="InterPro" id="IPR014790">
    <property type="entry name" value="MutL_C"/>
</dbReference>
<evidence type="ECO:0000256" key="2">
    <source>
        <dbReference type="ARBA" id="ARBA00021975"/>
    </source>
</evidence>
<evidence type="ECO:0000256" key="3">
    <source>
        <dbReference type="ARBA" id="ARBA00022763"/>
    </source>
</evidence>
<evidence type="ECO:0000256" key="5">
    <source>
        <dbReference type="HAMAP-Rule" id="MF_00149"/>
    </source>
</evidence>
<feature type="domain" description="MutL C-terminal dimerisation" evidence="7">
    <location>
        <begin position="448"/>
        <end position="591"/>
    </location>
</feature>
<evidence type="ECO:0000256" key="6">
    <source>
        <dbReference type="SAM" id="MobiDB-lite"/>
    </source>
</evidence>
<dbReference type="FunFam" id="3.30.565.10:FF:000003">
    <property type="entry name" value="DNA mismatch repair endonuclease MutL"/>
    <property type="match status" value="1"/>
</dbReference>
<dbReference type="Pfam" id="PF13589">
    <property type="entry name" value="HATPase_c_3"/>
    <property type="match status" value="1"/>
</dbReference>
<dbReference type="AlphaFoldDB" id="A0A7W6EGJ3"/>
<dbReference type="GO" id="GO:0005524">
    <property type="term" value="F:ATP binding"/>
    <property type="evidence" value="ECO:0007669"/>
    <property type="project" value="InterPro"/>
</dbReference>
<dbReference type="InterPro" id="IPR042120">
    <property type="entry name" value="MutL_C_dimsub"/>
</dbReference>
<dbReference type="NCBIfam" id="NF000953">
    <property type="entry name" value="PRK00095.2-4"/>
    <property type="match status" value="1"/>
</dbReference>
<sequence length="634" mass="67261">MTGRTAAVRRLEPVLIDRIAAGEVIERPAAAIKELVENALDAGARTIEVVIEGGGKRLIRVTDDGHGMSAQDLELAVERHATSKLPDGDLFDIRTLGFRGEALPSIGAVARLSIVTRNSEDDNGWSIIVDGGRREPVRPAPAARGTRIEVTDLFSATPARLKFLKTDRAEAQAVAETVKRLALAHPAVRFTVAGEHLSTIDLPAEGADDAALLRRLVRLLGDDFAPNALPVDAMREGVALGGFAGLPTYHRGTAAHVHATVNGRPVRDKLVSGAVRAAYMDFLPAGRHPALVLAITCDPRLVDVNVHPAKSEVRFRDPGLVRGLIVGALKQTISGAGHLASSTGGARTLAALRAQASVPETQLRLHTGLHTAPFEPPPRPAPVAPDFAGWQAPFDRTPVSPRAAGFAEAGPSDSAPSANPAFAPVAADTRADAAPVAPEDEVQPLGAARAQVHGNYIISQTADGIVIIDQHAAHERLVYERLKRERAANGIARQLMLLPEVVELDPSEADRLLAHAETLASLGLVVDGFGAGAIAVQEVPAALAGGDIRGLVRDVADTLTEWGDARALEERLDHVLATMACHGSVRSGRRLRPDEMNALLREMEATPFSGQCNHGRPTYVELKLSDIERLFGRS</sequence>
<evidence type="ECO:0000256" key="4">
    <source>
        <dbReference type="ARBA" id="ARBA00023204"/>
    </source>
</evidence>
<proteinExistence type="inferred from homology"/>
<dbReference type="InterPro" id="IPR037198">
    <property type="entry name" value="MutL_C_sf"/>
</dbReference>
<dbReference type="NCBIfam" id="TIGR00585">
    <property type="entry name" value="mutl"/>
    <property type="match status" value="1"/>
</dbReference>
<keyword evidence="4 5" id="KW-0234">DNA repair</keyword>
<evidence type="ECO:0000313" key="9">
    <source>
        <dbReference type="EMBL" id="MBB3809481.1"/>
    </source>
</evidence>
<dbReference type="Gene3D" id="3.30.1370.100">
    <property type="entry name" value="MutL, C-terminal domain, regulatory subdomain"/>
    <property type="match status" value="1"/>
</dbReference>
<dbReference type="InterPro" id="IPR036890">
    <property type="entry name" value="HATPase_C_sf"/>
</dbReference>
<comment type="function">
    <text evidence="5">This protein is involved in the repair of mismatches in DNA. It is required for dam-dependent methyl-directed DNA mismatch repair. May act as a 'molecular matchmaker', a protein that promotes the formation of a stable complex between two or more DNA-binding proteins in an ATP-dependent manner without itself being part of a final effector complex.</text>
</comment>
<dbReference type="InterPro" id="IPR014762">
    <property type="entry name" value="DNA_mismatch_repair_CS"/>
</dbReference>
<dbReference type="PANTHER" id="PTHR10073">
    <property type="entry name" value="DNA MISMATCH REPAIR PROTEIN MLH, PMS, MUTL"/>
    <property type="match status" value="1"/>
</dbReference>
<dbReference type="Pfam" id="PF01119">
    <property type="entry name" value="DNA_mis_repair"/>
    <property type="match status" value="1"/>
</dbReference>
<dbReference type="InterPro" id="IPR014721">
    <property type="entry name" value="Ribsml_uS5_D2-typ_fold_subgr"/>
</dbReference>
<dbReference type="InterPro" id="IPR013507">
    <property type="entry name" value="DNA_mismatch_S5_2-like"/>
</dbReference>
<dbReference type="InterPro" id="IPR020568">
    <property type="entry name" value="Ribosomal_Su5_D2-typ_SF"/>
</dbReference>
<organism evidence="9 10">
    <name type="scientific">Pseudochelatococcus contaminans</name>
    <dbReference type="NCBI Taxonomy" id="1538103"/>
    <lineage>
        <taxon>Bacteria</taxon>
        <taxon>Pseudomonadati</taxon>
        <taxon>Pseudomonadota</taxon>
        <taxon>Alphaproteobacteria</taxon>
        <taxon>Hyphomicrobiales</taxon>
        <taxon>Chelatococcaceae</taxon>
        <taxon>Pseudochelatococcus</taxon>
    </lineage>
</organism>
<name>A0A7W6EGJ3_9HYPH</name>
<dbReference type="SMART" id="SM00853">
    <property type="entry name" value="MutL_C"/>
    <property type="match status" value="1"/>
</dbReference>
<dbReference type="CDD" id="cd16926">
    <property type="entry name" value="HATPase_MutL-MLH-PMS-like"/>
    <property type="match status" value="1"/>
</dbReference>
<dbReference type="Gene3D" id="3.30.230.10">
    <property type="match status" value="1"/>
</dbReference>
<dbReference type="PANTHER" id="PTHR10073:SF12">
    <property type="entry name" value="DNA MISMATCH REPAIR PROTEIN MLH1"/>
    <property type="match status" value="1"/>
</dbReference>
<evidence type="ECO:0000259" key="7">
    <source>
        <dbReference type="SMART" id="SM00853"/>
    </source>
</evidence>
<dbReference type="GO" id="GO:0016887">
    <property type="term" value="F:ATP hydrolysis activity"/>
    <property type="evidence" value="ECO:0007669"/>
    <property type="project" value="InterPro"/>
</dbReference>
<evidence type="ECO:0000259" key="8">
    <source>
        <dbReference type="SMART" id="SM01340"/>
    </source>
</evidence>
<dbReference type="InterPro" id="IPR038973">
    <property type="entry name" value="MutL/Mlh/Pms-like"/>
</dbReference>
<accession>A0A7W6EGJ3</accession>
<comment type="caution">
    <text evidence="9">The sequence shown here is derived from an EMBL/GenBank/DDBJ whole genome shotgun (WGS) entry which is preliminary data.</text>
</comment>
<dbReference type="SUPFAM" id="SSF54211">
    <property type="entry name" value="Ribosomal protein S5 domain 2-like"/>
    <property type="match status" value="1"/>
</dbReference>
<evidence type="ECO:0000256" key="1">
    <source>
        <dbReference type="ARBA" id="ARBA00006082"/>
    </source>
</evidence>
<dbReference type="GO" id="GO:0032300">
    <property type="term" value="C:mismatch repair complex"/>
    <property type="evidence" value="ECO:0007669"/>
    <property type="project" value="InterPro"/>
</dbReference>
<feature type="domain" description="DNA mismatch repair protein S5" evidence="8">
    <location>
        <begin position="216"/>
        <end position="334"/>
    </location>
</feature>
<dbReference type="InterPro" id="IPR002099">
    <property type="entry name" value="MutL/Mlh/PMS"/>
</dbReference>
<dbReference type="Gene3D" id="3.30.1540.20">
    <property type="entry name" value="MutL, C-terminal domain, dimerisation subdomain"/>
    <property type="match status" value="1"/>
</dbReference>
<dbReference type="HAMAP" id="MF_00149">
    <property type="entry name" value="DNA_mis_repair"/>
    <property type="match status" value="1"/>
</dbReference>
<dbReference type="GO" id="GO:0006298">
    <property type="term" value="P:mismatch repair"/>
    <property type="evidence" value="ECO:0007669"/>
    <property type="project" value="UniProtKB-UniRule"/>
</dbReference>
<comment type="similarity">
    <text evidence="1 5">Belongs to the DNA mismatch repair MutL/HexB family.</text>
</comment>
<dbReference type="InterPro" id="IPR020667">
    <property type="entry name" value="DNA_mismatch_repair_MutL"/>
</dbReference>
<dbReference type="RefSeq" id="WP_183751611.1">
    <property type="nucleotide sequence ID" value="NZ_JACICC010000003.1"/>
</dbReference>
<reference evidence="9 10" key="1">
    <citation type="submission" date="2020-08" db="EMBL/GenBank/DDBJ databases">
        <title>Genomic Encyclopedia of Type Strains, Phase IV (KMG-IV): sequencing the most valuable type-strain genomes for metagenomic binning, comparative biology and taxonomic classification.</title>
        <authorList>
            <person name="Goeker M."/>
        </authorList>
    </citation>
    <scope>NUCLEOTIDE SEQUENCE [LARGE SCALE GENOMIC DNA]</scope>
    <source>
        <strain evidence="9 10">DSM 28760</strain>
    </source>
</reference>
<dbReference type="GO" id="GO:0030983">
    <property type="term" value="F:mismatched DNA binding"/>
    <property type="evidence" value="ECO:0007669"/>
    <property type="project" value="InterPro"/>
</dbReference>
<evidence type="ECO:0000313" key="10">
    <source>
        <dbReference type="Proteomes" id="UP000537592"/>
    </source>
</evidence>
<dbReference type="GO" id="GO:0140664">
    <property type="term" value="F:ATP-dependent DNA damage sensor activity"/>
    <property type="evidence" value="ECO:0007669"/>
    <property type="project" value="InterPro"/>
</dbReference>
<dbReference type="SMART" id="SM01340">
    <property type="entry name" value="DNA_mis_repair"/>
    <property type="match status" value="1"/>
</dbReference>